<feature type="compositionally biased region" description="Polar residues" evidence="1">
    <location>
        <begin position="121"/>
        <end position="130"/>
    </location>
</feature>
<proteinExistence type="predicted"/>
<reference evidence="3" key="1">
    <citation type="submission" date="2018-09" db="EMBL/GenBank/DDBJ databases">
        <title>Acidovorax cavernicola nov. sp. isolated from Gruta de las Maravillas (Aracena, Spain).</title>
        <authorList>
            <person name="Jurado V."/>
            <person name="Gutierrez-Patricio S."/>
            <person name="Gonzalez-Pimentel J.L."/>
            <person name="Miller A.Z."/>
            <person name="Laiz L."/>
            <person name="Saiz-Jimenez C."/>
        </authorList>
    </citation>
    <scope>NUCLEOTIDE SEQUENCE [LARGE SCALE GENOMIC DNA]</scope>
    <source>
        <strain evidence="3">1011MAR3C25</strain>
    </source>
</reference>
<protein>
    <submittedName>
        <fullName evidence="2">Gene transfer agent family protein</fullName>
    </submittedName>
</protein>
<evidence type="ECO:0000256" key="1">
    <source>
        <dbReference type="SAM" id="MobiDB-lite"/>
    </source>
</evidence>
<evidence type="ECO:0000313" key="3">
    <source>
        <dbReference type="Proteomes" id="UP000284202"/>
    </source>
</evidence>
<dbReference type="AlphaFoldDB" id="A0A418T488"/>
<dbReference type="OrthoDB" id="7509188at2"/>
<keyword evidence="3" id="KW-1185">Reference proteome</keyword>
<accession>A0A418T488</accession>
<dbReference type="InterPro" id="IPR021791">
    <property type="entry name" value="Phage_TAC_11"/>
</dbReference>
<comment type="caution">
    <text evidence="2">The sequence shown here is derived from an EMBL/GenBank/DDBJ whole genome shotgun (WGS) entry which is preliminary data.</text>
</comment>
<evidence type="ECO:0000313" key="2">
    <source>
        <dbReference type="EMBL" id="RJE87957.1"/>
    </source>
</evidence>
<dbReference type="Proteomes" id="UP000284202">
    <property type="component" value="Unassembled WGS sequence"/>
</dbReference>
<organism evidence="2 3">
    <name type="scientific">Paracoccus onubensis</name>
    <dbReference type="NCBI Taxonomy" id="1675788"/>
    <lineage>
        <taxon>Bacteria</taxon>
        <taxon>Pseudomonadati</taxon>
        <taxon>Pseudomonadota</taxon>
        <taxon>Alphaproteobacteria</taxon>
        <taxon>Rhodobacterales</taxon>
        <taxon>Paracoccaceae</taxon>
        <taxon>Paracoccus</taxon>
    </lineage>
</organism>
<feature type="region of interest" description="Disordered" evidence="1">
    <location>
        <begin position="97"/>
        <end position="130"/>
    </location>
</feature>
<name>A0A418T488_9RHOB</name>
<dbReference type="EMBL" id="QZCG01000002">
    <property type="protein sequence ID" value="RJE87957.1"/>
    <property type="molecule type" value="Genomic_DNA"/>
</dbReference>
<sequence>MTRAVDLPWPGGEHAFRLGLNDLRTIQQKTDCGPEFLLHKLKIGQWYADELYEVLRVGLIGAGMNHVEARKLVQNAMERDPLIGFKVPAMEVLSNTLFGPADDPVGEDIPVEPTPEPEKTASGNSAPITD</sequence>
<dbReference type="RefSeq" id="WP_119745921.1">
    <property type="nucleotide sequence ID" value="NZ_QZCG01000002.1"/>
</dbReference>
<dbReference type="Pfam" id="PF11836">
    <property type="entry name" value="Phage_TAC_11"/>
    <property type="match status" value="1"/>
</dbReference>
<gene>
    <name evidence="2" type="ORF">D3P04_03285</name>
</gene>